<evidence type="ECO:0000313" key="2">
    <source>
        <dbReference type="EMBL" id="KAL0187718.1"/>
    </source>
</evidence>
<dbReference type="GO" id="GO:0008757">
    <property type="term" value="F:S-adenosylmethionine-dependent methyltransferase activity"/>
    <property type="evidence" value="ECO:0007669"/>
    <property type="project" value="UniProtKB-ARBA"/>
</dbReference>
<proteinExistence type="inferred from homology"/>
<keyword evidence="3" id="KW-1185">Reference proteome</keyword>
<dbReference type="InterPro" id="IPR007757">
    <property type="entry name" value="MT-A70-like"/>
</dbReference>
<feature type="non-terminal residue" evidence="2">
    <location>
        <position position="1"/>
    </location>
</feature>
<comment type="similarity">
    <text evidence="1">Belongs to the MT-A70-like family.</text>
</comment>
<dbReference type="EMBL" id="JAMKFB020000007">
    <property type="protein sequence ID" value="KAL0187718.1"/>
    <property type="molecule type" value="Genomic_DNA"/>
</dbReference>
<dbReference type="PROSITE" id="PS51143">
    <property type="entry name" value="MT_A70"/>
    <property type="match status" value="1"/>
</dbReference>
<gene>
    <name evidence="2" type="ORF">M9458_014817</name>
</gene>
<feature type="non-terminal residue" evidence="2">
    <location>
        <position position="49"/>
    </location>
</feature>
<evidence type="ECO:0000256" key="1">
    <source>
        <dbReference type="PROSITE-ProRule" id="PRU00489"/>
    </source>
</evidence>
<sequence>VLKAYISPKPNLQRDWTSWGNEVIKFQHSSYFTRERAEEPSKTSEAPLT</sequence>
<protein>
    <submittedName>
        <fullName evidence="2">Uncharacterized protein</fullName>
    </submittedName>
</protein>
<organism evidence="2 3">
    <name type="scientific">Cirrhinus mrigala</name>
    <name type="common">Mrigala</name>
    <dbReference type="NCBI Taxonomy" id="683832"/>
    <lineage>
        <taxon>Eukaryota</taxon>
        <taxon>Metazoa</taxon>
        <taxon>Chordata</taxon>
        <taxon>Craniata</taxon>
        <taxon>Vertebrata</taxon>
        <taxon>Euteleostomi</taxon>
        <taxon>Actinopterygii</taxon>
        <taxon>Neopterygii</taxon>
        <taxon>Teleostei</taxon>
        <taxon>Ostariophysi</taxon>
        <taxon>Cypriniformes</taxon>
        <taxon>Cyprinidae</taxon>
        <taxon>Labeoninae</taxon>
        <taxon>Labeonini</taxon>
        <taxon>Cirrhinus</taxon>
    </lineage>
</organism>
<evidence type="ECO:0000313" key="3">
    <source>
        <dbReference type="Proteomes" id="UP001529510"/>
    </source>
</evidence>
<name>A0ABD0QNA1_CIRMR</name>
<dbReference type="GO" id="GO:0140640">
    <property type="term" value="F:catalytic activity, acting on a nucleic acid"/>
    <property type="evidence" value="ECO:0007669"/>
    <property type="project" value="UniProtKB-ARBA"/>
</dbReference>
<reference evidence="2 3" key="1">
    <citation type="submission" date="2024-05" db="EMBL/GenBank/DDBJ databases">
        <title>Genome sequencing and assembly of Indian major carp, Cirrhinus mrigala (Hamilton, 1822).</title>
        <authorList>
            <person name="Mohindra V."/>
            <person name="Chowdhury L.M."/>
            <person name="Lal K."/>
            <person name="Jena J.K."/>
        </authorList>
    </citation>
    <scope>NUCLEOTIDE SEQUENCE [LARGE SCALE GENOMIC DNA]</scope>
    <source>
        <strain evidence="2">CM1030</strain>
        <tissue evidence="2">Blood</tissue>
    </source>
</reference>
<comment type="caution">
    <text evidence="2">The sequence shown here is derived from an EMBL/GenBank/DDBJ whole genome shotgun (WGS) entry which is preliminary data.</text>
</comment>
<dbReference type="Proteomes" id="UP001529510">
    <property type="component" value="Unassembled WGS sequence"/>
</dbReference>
<accession>A0ABD0QNA1</accession>
<dbReference type="AlphaFoldDB" id="A0ABD0QNA1"/>